<evidence type="ECO:0000256" key="2">
    <source>
        <dbReference type="ARBA" id="ARBA00022643"/>
    </source>
</evidence>
<dbReference type="AlphaFoldDB" id="A0A2N5N274"/>
<dbReference type="GO" id="GO:0016705">
    <property type="term" value="F:oxidoreductase activity, acting on paired donors, with incorporation or reduction of molecular oxygen"/>
    <property type="evidence" value="ECO:0007669"/>
    <property type="project" value="InterPro"/>
</dbReference>
<name>A0A2N5N274_9BACL</name>
<dbReference type="SUPFAM" id="SSF51679">
    <property type="entry name" value="Bacterial luciferase-like"/>
    <property type="match status" value="1"/>
</dbReference>
<comment type="caution">
    <text evidence="8">The sequence shown here is derived from an EMBL/GenBank/DDBJ whole genome shotgun (WGS) entry which is preliminary data.</text>
</comment>
<proteinExistence type="inferred from homology"/>
<dbReference type="InterPro" id="IPR011251">
    <property type="entry name" value="Luciferase-like_dom"/>
</dbReference>
<dbReference type="OrthoDB" id="3265338at2"/>
<dbReference type="InterPro" id="IPR036661">
    <property type="entry name" value="Luciferase-like_sf"/>
</dbReference>
<accession>A0A2N5N274</accession>
<evidence type="ECO:0000256" key="1">
    <source>
        <dbReference type="ARBA" id="ARBA00022630"/>
    </source>
</evidence>
<keyword evidence="4 8" id="KW-0503">Monooxygenase</keyword>
<feature type="binding site" evidence="6">
    <location>
        <position position="222"/>
    </location>
    <ligand>
        <name>FMN</name>
        <dbReference type="ChEBI" id="CHEBI:58210"/>
    </ligand>
</feature>
<comment type="similarity">
    <text evidence="5">Belongs to the NtaA/SnaA/DszA monooxygenase family.</text>
</comment>
<gene>
    <name evidence="8" type="ORF">B8V81_2872</name>
</gene>
<feature type="binding site" evidence="6">
    <location>
        <position position="148"/>
    </location>
    <ligand>
        <name>FMN</name>
        <dbReference type="ChEBI" id="CHEBI:58210"/>
    </ligand>
</feature>
<feature type="binding site" evidence="6">
    <location>
        <position position="62"/>
    </location>
    <ligand>
        <name>FMN</name>
        <dbReference type="ChEBI" id="CHEBI:58210"/>
    </ligand>
</feature>
<dbReference type="PANTHER" id="PTHR30011:SF16">
    <property type="entry name" value="C2H2 FINGER DOMAIN TRANSCRIPTION FACTOR (EUROFUNG)-RELATED"/>
    <property type="match status" value="1"/>
</dbReference>
<feature type="binding site" evidence="6">
    <location>
        <position position="152"/>
    </location>
    <ligand>
        <name>FMN</name>
        <dbReference type="ChEBI" id="CHEBI:58210"/>
    </ligand>
</feature>
<dbReference type="EMBL" id="NFEZ01000004">
    <property type="protein sequence ID" value="PLT44441.1"/>
    <property type="molecule type" value="Genomic_DNA"/>
</dbReference>
<evidence type="ECO:0000259" key="7">
    <source>
        <dbReference type="Pfam" id="PF00296"/>
    </source>
</evidence>
<dbReference type="GO" id="GO:0004497">
    <property type="term" value="F:monooxygenase activity"/>
    <property type="evidence" value="ECO:0007669"/>
    <property type="project" value="UniProtKB-KW"/>
</dbReference>
<keyword evidence="1 6" id="KW-0285">Flavoprotein</keyword>
<evidence type="ECO:0000256" key="5">
    <source>
        <dbReference type="ARBA" id="ARBA00033748"/>
    </source>
</evidence>
<dbReference type="Gene3D" id="3.20.20.30">
    <property type="entry name" value="Luciferase-like domain"/>
    <property type="match status" value="1"/>
</dbReference>
<evidence type="ECO:0000256" key="6">
    <source>
        <dbReference type="PIRSR" id="PIRSR000337-1"/>
    </source>
</evidence>
<dbReference type="NCBIfam" id="TIGR03860">
    <property type="entry name" value="FMN_nitrolo"/>
    <property type="match status" value="1"/>
</dbReference>
<evidence type="ECO:0000313" key="9">
    <source>
        <dbReference type="Proteomes" id="UP000234789"/>
    </source>
</evidence>
<feature type="domain" description="Luciferase-like" evidence="7">
    <location>
        <begin position="16"/>
        <end position="383"/>
    </location>
</feature>
<evidence type="ECO:0000256" key="3">
    <source>
        <dbReference type="ARBA" id="ARBA00023002"/>
    </source>
</evidence>
<keyword evidence="3 8" id="KW-0560">Oxidoreductase</keyword>
<feature type="binding site" evidence="6">
    <location>
        <position position="98"/>
    </location>
    <ligand>
        <name>FMN</name>
        <dbReference type="ChEBI" id="CHEBI:58210"/>
    </ligand>
</feature>
<reference evidence="8 9" key="1">
    <citation type="submission" date="2017-05" db="EMBL/GenBank/DDBJ databases">
        <title>Functional genome analysis of Paenibacillus pasadenensis strain R16: insights on endophytic life style and antifungal activity.</title>
        <authorList>
            <person name="Passera A."/>
            <person name="Marcolungo L."/>
            <person name="Casati P."/>
            <person name="Brasca M."/>
            <person name="Quaglino F."/>
            <person name="Delledonne M."/>
        </authorList>
    </citation>
    <scope>NUCLEOTIDE SEQUENCE [LARGE SCALE GENOMIC DNA]</scope>
    <source>
        <strain evidence="8 9">R16</strain>
    </source>
</reference>
<dbReference type="InterPro" id="IPR016215">
    <property type="entry name" value="NTA_MOA"/>
</dbReference>
<evidence type="ECO:0000313" key="8">
    <source>
        <dbReference type="EMBL" id="PLT44441.1"/>
    </source>
</evidence>
<dbReference type="PANTHER" id="PTHR30011">
    <property type="entry name" value="ALKANESULFONATE MONOOXYGENASE-RELATED"/>
    <property type="match status" value="1"/>
</dbReference>
<feature type="binding site" evidence="6">
    <location>
        <position position="223"/>
    </location>
    <ligand>
        <name>FMN</name>
        <dbReference type="ChEBI" id="CHEBI:58210"/>
    </ligand>
</feature>
<keyword evidence="9" id="KW-1185">Reference proteome</keyword>
<protein>
    <submittedName>
        <fullName evidence="8">Nitrilotriacetate monooxygenase component A</fullName>
        <ecNumber evidence="8">1.14.13.-</ecNumber>
    </submittedName>
</protein>
<dbReference type="PIRSF" id="PIRSF000337">
    <property type="entry name" value="NTA_MOA"/>
    <property type="match status" value="1"/>
</dbReference>
<dbReference type="InterPro" id="IPR051260">
    <property type="entry name" value="Diverse_substr_monoxygenases"/>
</dbReference>
<dbReference type="EC" id="1.14.13.-" evidence="8"/>
<dbReference type="RefSeq" id="WP_028598117.1">
    <property type="nucleotide sequence ID" value="NZ_BIMM01000094.1"/>
</dbReference>
<dbReference type="Proteomes" id="UP000234789">
    <property type="component" value="Unassembled WGS sequence"/>
</dbReference>
<organism evidence="8 9">
    <name type="scientific">Paenibacillus pasadenensis</name>
    <dbReference type="NCBI Taxonomy" id="217090"/>
    <lineage>
        <taxon>Bacteria</taxon>
        <taxon>Bacillati</taxon>
        <taxon>Bacillota</taxon>
        <taxon>Bacilli</taxon>
        <taxon>Bacillales</taxon>
        <taxon>Paenibacillaceae</taxon>
        <taxon>Paenibacillus</taxon>
    </lineage>
</organism>
<dbReference type="CDD" id="cd01095">
    <property type="entry name" value="Nitrilotriacetate_monoxgenase"/>
    <property type="match status" value="1"/>
</dbReference>
<keyword evidence="2 6" id="KW-0288">FMN</keyword>
<evidence type="ECO:0000256" key="4">
    <source>
        <dbReference type="ARBA" id="ARBA00023033"/>
    </source>
</evidence>
<sequence length="462" mass="50739">MSDKRREGEQLHLGAFLYFTGHHHAGWRHPDSGVEAMFDIANYVRMARTAERGKFDMIFFADLLHLIYPTHAAAGMMDPIALLSAISTATERIGLTATMSTTYNEPYNAARKFATLDHISGGRAGWNIVTSQTDAEARNFGRDRHPEHGVRYRMAEEFVEVVASLWDSWDDGGLVMDRQSGIFADAAKLRPVDYDGSWYSAHGTLNVPRPPQGYPVLIQAGSSEPGQAFAARVAEVIFTAQPHVEAARSFYAVMKGKLAEAGRRPGSLHIMPGLSPILGSTEEEARRRERELLDLIRPEEASGFLSGMLQFDLSGYPPDGPLPDIPDPVEASNGMKSRVQLIMDLARKDGLSILELGRRLLGARGHLQFVGTPEKLADLIEDWFRSSACDGFNIMPPVLPGDLDTFVDEVVPILQRRGLFRREYESRTLRGHLGLERPAAGALGARPAGRPAAAQASGLLAE</sequence>
<dbReference type="Pfam" id="PF00296">
    <property type="entry name" value="Bac_luciferase"/>
    <property type="match status" value="1"/>
</dbReference>